<dbReference type="OrthoDB" id="5241788at2"/>
<organism evidence="2 3">
    <name type="scientific">Agreia pratensis</name>
    <dbReference type="NCBI Taxonomy" id="150121"/>
    <lineage>
        <taxon>Bacteria</taxon>
        <taxon>Bacillati</taxon>
        <taxon>Actinomycetota</taxon>
        <taxon>Actinomycetes</taxon>
        <taxon>Micrococcales</taxon>
        <taxon>Microbacteriaceae</taxon>
        <taxon>Agreia</taxon>
    </lineage>
</organism>
<dbReference type="GO" id="GO:0006629">
    <property type="term" value="P:lipid metabolic process"/>
    <property type="evidence" value="ECO:0007669"/>
    <property type="project" value="InterPro"/>
</dbReference>
<dbReference type="STRING" id="150121.SAMN06296010_2445"/>
<dbReference type="SUPFAM" id="SSF51695">
    <property type="entry name" value="PLC-like phosphodiesterases"/>
    <property type="match status" value="1"/>
</dbReference>
<dbReference type="GO" id="GO:0008081">
    <property type="term" value="F:phosphoric diester hydrolase activity"/>
    <property type="evidence" value="ECO:0007669"/>
    <property type="project" value="InterPro"/>
</dbReference>
<feature type="domain" description="GP-PDE" evidence="1">
    <location>
        <begin position="20"/>
        <end position="256"/>
    </location>
</feature>
<evidence type="ECO:0000313" key="2">
    <source>
        <dbReference type="EMBL" id="SMG38930.1"/>
    </source>
</evidence>
<dbReference type="Gene3D" id="3.20.20.190">
    <property type="entry name" value="Phosphatidylinositol (PI) phosphodiesterase"/>
    <property type="match status" value="1"/>
</dbReference>
<dbReference type="EMBL" id="FXAY01000003">
    <property type="protein sequence ID" value="SMG38930.1"/>
    <property type="molecule type" value="Genomic_DNA"/>
</dbReference>
<dbReference type="PANTHER" id="PTHR46211:SF14">
    <property type="entry name" value="GLYCEROPHOSPHODIESTER PHOSPHODIESTERASE"/>
    <property type="match status" value="1"/>
</dbReference>
<protein>
    <submittedName>
        <fullName evidence="2">Glycerophosphoryl diester phosphodiesterase</fullName>
    </submittedName>
</protein>
<gene>
    <name evidence="2" type="ORF">SAMN06296010_2445</name>
</gene>
<dbReference type="RefSeq" id="WP_085486259.1">
    <property type="nucleotide sequence ID" value="NZ_FXAY01000003.1"/>
</dbReference>
<keyword evidence="3" id="KW-1185">Reference proteome</keyword>
<dbReference type="Proteomes" id="UP000193244">
    <property type="component" value="Unassembled WGS sequence"/>
</dbReference>
<reference evidence="3" key="1">
    <citation type="submission" date="2017-04" db="EMBL/GenBank/DDBJ databases">
        <authorList>
            <person name="Varghese N."/>
            <person name="Submissions S."/>
        </authorList>
    </citation>
    <scope>NUCLEOTIDE SEQUENCE [LARGE SCALE GENOMIC DNA]</scope>
    <source>
        <strain evidence="3">VKM Ac-2510</strain>
    </source>
</reference>
<proteinExistence type="predicted"/>
<evidence type="ECO:0000259" key="1">
    <source>
        <dbReference type="PROSITE" id="PS51704"/>
    </source>
</evidence>
<sequence>MVRHRPPSNGGGEWFSPAVPRILAHRGFALDVPENTLAAFEAALGLGVLYIETDIHVSKDGIAMVAHDPSLIRVAGVDSAVCDLTTEELQTIDLGGGHRMPTLLDALVAFPLARFNIDVKSPGAGAAVASAVLEAEATERVLITSFSSRRRREAIDLLPRVASSASAARFVLILALAKLGLLAFVPPLVGGVDAVQVPPHYGRLAIATARVIRALHRRGIEMHIWTVNDPQKMHRLLMLGVDGIVTDRPDLALELLRRIRPPHEAQPLG</sequence>
<name>A0A1X7KDH4_9MICO</name>
<dbReference type="InterPro" id="IPR017946">
    <property type="entry name" value="PLC-like_Pdiesterase_TIM-brl"/>
</dbReference>
<dbReference type="InterPro" id="IPR030395">
    <property type="entry name" value="GP_PDE_dom"/>
</dbReference>
<dbReference type="PROSITE" id="PS51704">
    <property type="entry name" value="GP_PDE"/>
    <property type="match status" value="1"/>
</dbReference>
<dbReference type="AlphaFoldDB" id="A0A1X7KDH4"/>
<dbReference type="PANTHER" id="PTHR46211">
    <property type="entry name" value="GLYCEROPHOSPHORYL DIESTER PHOSPHODIESTERASE"/>
    <property type="match status" value="1"/>
</dbReference>
<dbReference type="Pfam" id="PF03009">
    <property type="entry name" value="GDPD"/>
    <property type="match status" value="1"/>
</dbReference>
<evidence type="ECO:0000313" key="3">
    <source>
        <dbReference type="Proteomes" id="UP000193244"/>
    </source>
</evidence>
<accession>A0A1X7KDH4</accession>